<feature type="compositionally biased region" description="Basic and acidic residues" evidence="5">
    <location>
        <begin position="783"/>
        <end position="834"/>
    </location>
</feature>
<feature type="region of interest" description="Disordered" evidence="5">
    <location>
        <begin position="744"/>
        <end position="875"/>
    </location>
</feature>
<keyword evidence="2 6" id="KW-0812">Transmembrane</keyword>
<feature type="compositionally biased region" description="Polar residues" evidence="5">
    <location>
        <begin position="763"/>
        <end position="782"/>
    </location>
</feature>
<feature type="transmembrane region" description="Helical" evidence="6">
    <location>
        <begin position="45"/>
        <end position="66"/>
    </location>
</feature>
<evidence type="ECO:0000259" key="7">
    <source>
        <dbReference type="PROSITE" id="PS50262"/>
    </source>
</evidence>
<dbReference type="HOGENOM" id="CLU_263444_0_0_1"/>
<dbReference type="PROSITE" id="PS50262">
    <property type="entry name" value="G_PROTEIN_RECEP_F1_2"/>
    <property type="match status" value="1"/>
</dbReference>
<dbReference type="Proteomes" id="UP000001593">
    <property type="component" value="Unassembled WGS sequence"/>
</dbReference>
<sequence length="1277" mass="143803">MDRNLTITFLYSLAFNNVLTAASALVINGLQMYVDMFSSDWSCRALRFTTCTLSSIKIFSLLVISLEKYFSLLYPLKLSSSSLVKKVLALTWVGGVFVGASMTSVVQRIREDLGATTYTVTCQYGKEEAIFIFGITTVAYFVPIAVTRDQNKKSILKLQHDFYRSWIVRNVNAVFALKQQSVSCLLLAIYVQAMQFAAMQPEQARHRMSTNSERPAHRSRWYRFRDSLTEPMLENSIVPPPGDGQGAAGHDSYLYSHLSRNWTLISYTQKCKKEVKTGTEVVKPAVIVPKFVKPTQPTPTAKKTPKTPKLGTKRKRESQGPTPIRVKTKKVQAVGFERKVKKREFIFKRKRTSFTVEQDKMLLICKIVMGLMPKVTLRKFPVYELKTVVEKYCKGTGRKHAQEKRATRVAAMRLSLTNSYYRLFDNYSTKLSTFKECMMYQEKILPLETYDPDGNGPMPEVEIDQNDLDGGTTACVLSLLVTNKEFQGLDDFNLPFEETFLATVKKIYDRSRAEESNNLDTSKLVNSLSDLHDNYTLSKLELRKEKDVSLHRSPLTSVEDIRINVASDLIQAICNSKKRQVAAMHAFNCFSEVSLLTLSHEYEGKLICMLLYVAFMLLVKCQDLGKRGTGRKHAQEKRATRVAAMRLSLTNSYYRLFDNYSTKLSTFKECMMYQEKILPLETYDPDGNGPMPEVEIDQNDLDGGTTACVLSLLVTNKIKAKLTLPEEIVGISLDEQESIAESGLVEPDAQGPPRTSMPPKALTTVSTSIEQSDQLDSKSQNEASEKSGDARQVKRSVDKKASVRDEKNRHDEDKKQTEKEEGADTNKAPKDRIVGESNIGKRKASSVKPPTKKQKVAKDSGEESVTPPPEPTSRMNVYRVHGEQVSTLFASPYDLPSNNPIITKESTVHCHERDETAASTATLPAQRPSRISLMISRHALRDKVKKTKDYNQQEMTTLNCCPITLTPGTVGSKTDVADVELPRLLHEALGGSTEEAEHLKERTLKTELASKAGFSMKHGSKVPSVVDTLEKFLDSCIKEKKYTDGDVSLTRTIHEAAFNGQEFGISITRLKDVIEQKLEEFCDARYSLQEHLNNLYQSQLLWSVGTFEELVVCHAFVSPWCVDLPKTDLEEITVIPAADANQESENAEKLASDPQKESASKPESFKVISRPWLNLEGNVNKEFMRSVVKCIVCTVMERPGITQDQLVERFIAVVKPTVLEELFTMLESRGCISRHEIVETSSLTLFSCQVPKVVSYWLPEVDAFIKINSILREIENE</sequence>
<dbReference type="InParanoid" id="A7S9V8"/>
<feature type="compositionally biased region" description="Basic residues" evidence="5">
    <location>
        <begin position="303"/>
        <end position="316"/>
    </location>
</feature>
<feature type="transmembrane region" description="Helical" evidence="6">
    <location>
        <begin position="129"/>
        <end position="146"/>
    </location>
</feature>
<dbReference type="Gene3D" id="1.20.1070.10">
    <property type="entry name" value="Rhodopsin 7-helix transmembrane proteins"/>
    <property type="match status" value="1"/>
</dbReference>
<feature type="transmembrane region" description="Helical" evidence="6">
    <location>
        <begin position="167"/>
        <end position="191"/>
    </location>
</feature>
<evidence type="ECO:0000313" key="8">
    <source>
        <dbReference type="EMBL" id="EDO39450.1"/>
    </source>
</evidence>
<dbReference type="InterPro" id="IPR044210">
    <property type="entry name" value="Tfc3-like"/>
</dbReference>
<evidence type="ECO:0000256" key="5">
    <source>
        <dbReference type="SAM" id="MobiDB-lite"/>
    </source>
</evidence>
<evidence type="ECO:0000256" key="2">
    <source>
        <dbReference type="ARBA" id="ARBA00022692"/>
    </source>
</evidence>
<dbReference type="CDD" id="cd00637">
    <property type="entry name" value="7tm_classA_rhodopsin-like"/>
    <property type="match status" value="1"/>
</dbReference>
<dbReference type="GO" id="GO:0006384">
    <property type="term" value="P:transcription initiation at RNA polymerase III promoter"/>
    <property type="evidence" value="ECO:0000318"/>
    <property type="project" value="GO_Central"/>
</dbReference>
<dbReference type="eggNOG" id="KOG4560">
    <property type="taxonomic scope" value="Eukaryota"/>
</dbReference>
<dbReference type="GO" id="GO:0000127">
    <property type="term" value="C:transcription factor TFIIIC complex"/>
    <property type="evidence" value="ECO:0000318"/>
    <property type="project" value="GO_Central"/>
</dbReference>
<dbReference type="InterPro" id="IPR000276">
    <property type="entry name" value="GPCR_Rhodpsn"/>
</dbReference>
<dbReference type="AlphaFoldDB" id="A7S9V8"/>
<evidence type="ECO:0000256" key="1">
    <source>
        <dbReference type="ARBA" id="ARBA00004370"/>
    </source>
</evidence>
<dbReference type="GO" id="GO:0003677">
    <property type="term" value="F:DNA binding"/>
    <property type="evidence" value="ECO:0007669"/>
    <property type="project" value="InterPro"/>
</dbReference>
<feature type="region of interest" description="Disordered" evidence="5">
    <location>
        <begin position="293"/>
        <end position="322"/>
    </location>
</feature>
<dbReference type="GO" id="GO:0004930">
    <property type="term" value="F:G protein-coupled receptor activity"/>
    <property type="evidence" value="ECO:0007669"/>
    <property type="project" value="InterPro"/>
</dbReference>
<feature type="compositionally biased region" description="Basic and acidic residues" evidence="5">
    <location>
        <begin position="1146"/>
        <end position="1162"/>
    </location>
</feature>
<evidence type="ECO:0000256" key="4">
    <source>
        <dbReference type="ARBA" id="ARBA00023136"/>
    </source>
</evidence>
<keyword evidence="3 6" id="KW-1133">Transmembrane helix</keyword>
<proteinExistence type="predicted"/>
<protein>
    <recommendedName>
        <fullName evidence="7">G-protein coupled receptors family 1 profile domain-containing protein</fullName>
    </recommendedName>
</protein>
<name>A7S9V8_NEMVE</name>
<gene>
    <name evidence="8" type="ORF">NEMVEDRAFT_v1g243839</name>
</gene>
<feature type="transmembrane region" description="Helical" evidence="6">
    <location>
        <begin position="87"/>
        <end position="109"/>
    </location>
</feature>
<keyword evidence="4 6" id="KW-0472">Membrane</keyword>
<evidence type="ECO:0000256" key="3">
    <source>
        <dbReference type="ARBA" id="ARBA00022989"/>
    </source>
</evidence>
<keyword evidence="9" id="KW-1185">Reference proteome</keyword>
<dbReference type="STRING" id="45351.A7S9V8"/>
<evidence type="ECO:0000313" key="9">
    <source>
        <dbReference type="Proteomes" id="UP000001593"/>
    </source>
</evidence>
<dbReference type="GO" id="GO:0042791">
    <property type="term" value="P:5S class rRNA transcription by RNA polymerase III"/>
    <property type="evidence" value="ECO:0000318"/>
    <property type="project" value="GO_Central"/>
</dbReference>
<feature type="compositionally biased region" description="Basic residues" evidence="5">
    <location>
        <begin position="840"/>
        <end position="855"/>
    </location>
</feature>
<feature type="domain" description="G-protein coupled receptors family 1 profile" evidence="7">
    <location>
        <begin position="1"/>
        <end position="146"/>
    </location>
</feature>
<reference evidence="8 9" key="1">
    <citation type="journal article" date="2007" name="Science">
        <title>Sea anemone genome reveals ancestral eumetazoan gene repertoire and genomic organization.</title>
        <authorList>
            <person name="Putnam N.H."/>
            <person name="Srivastava M."/>
            <person name="Hellsten U."/>
            <person name="Dirks B."/>
            <person name="Chapman J."/>
            <person name="Salamov A."/>
            <person name="Terry A."/>
            <person name="Shapiro H."/>
            <person name="Lindquist E."/>
            <person name="Kapitonov V.V."/>
            <person name="Jurka J."/>
            <person name="Genikhovich G."/>
            <person name="Grigoriev I.V."/>
            <person name="Lucas S.M."/>
            <person name="Steele R.E."/>
            <person name="Finnerty J.R."/>
            <person name="Technau U."/>
            <person name="Martindale M.Q."/>
            <person name="Rokhsar D.S."/>
        </authorList>
    </citation>
    <scope>NUCLEOTIDE SEQUENCE [LARGE SCALE GENOMIC DNA]</scope>
    <source>
        <strain evidence="9">CH2 X CH6</strain>
    </source>
</reference>
<dbReference type="PANTHER" id="PTHR15180:SF1">
    <property type="entry name" value="GENERAL TRANSCRIPTION FACTOR 3C POLYPEPTIDE 1"/>
    <property type="match status" value="1"/>
</dbReference>
<accession>A7S9V8</accession>
<comment type="subcellular location">
    <subcellularLocation>
        <location evidence="1">Membrane</location>
    </subcellularLocation>
</comment>
<dbReference type="EMBL" id="DS469606">
    <property type="protein sequence ID" value="EDO39450.1"/>
    <property type="molecule type" value="Genomic_DNA"/>
</dbReference>
<dbReference type="GO" id="GO:0016020">
    <property type="term" value="C:membrane"/>
    <property type="evidence" value="ECO:0007669"/>
    <property type="project" value="UniProtKB-SubCell"/>
</dbReference>
<feature type="compositionally biased region" description="Low complexity" evidence="5">
    <location>
        <begin position="293"/>
        <end position="302"/>
    </location>
</feature>
<feature type="region of interest" description="Disordered" evidence="5">
    <location>
        <begin position="1143"/>
        <end position="1162"/>
    </location>
</feature>
<organism evidence="8 9">
    <name type="scientific">Nematostella vectensis</name>
    <name type="common">Starlet sea anemone</name>
    <dbReference type="NCBI Taxonomy" id="45351"/>
    <lineage>
        <taxon>Eukaryota</taxon>
        <taxon>Metazoa</taxon>
        <taxon>Cnidaria</taxon>
        <taxon>Anthozoa</taxon>
        <taxon>Hexacorallia</taxon>
        <taxon>Actiniaria</taxon>
        <taxon>Edwardsiidae</taxon>
        <taxon>Nematostella</taxon>
    </lineage>
</organism>
<dbReference type="SUPFAM" id="SSF81321">
    <property type="entry name" value="Family A G protein-coupled receptor-like"/>
    <property type="match status" value="1"/>
</dbReference>
<dbReference type="PANTHER" id="PTHR15180">
    <property type="entry name" value="GENERAL TRANSCRIPTION FACTOR 3C POLYPEPTIDE 1"/>
    <property type="match status" value="1"/>
</dbReference>
<dbReference type="InterPro" id="IPR017452">
    <property type="entry name" value="GPCR_Rhodpsn_7TM"/>
</dbReference>
<evidence type="ECO:0000256" key="6">
    <source>
        <dbReference type="SAM" id="Phobius"/>
    </source>
</evidence>
<dbReference type="Pfam" id="PF00001">
    <property type="entry name" value="7tm_1"/>
    <property type="match status" value="1"/>
</dbReference>